<dbReference type="AlphaFoldDB" id="A0A937FY46"/>
<reference evidence="2" key="1">
    <citation type="submission" date="2021-01" db="EMBL/GenBank/DDBJ databases">
        <title>Fulvivirga kasyanovii gen. nov., sp nov., a novel member of the phylum Bacteroidetes isolated from seawater in a mussel farm.</title>
        <authorList>
            <person name="Zhao L.-H."/>
            <person name="Wang Z.-J."/>
        </authorList>
    </citation>
    <scope>NUCLEOTIDE SEQUENCE</scope>
    <source>
        <strain evidence="2">29W222</strain>
    </source>
</reference>
<evidence type="ECO:0000313" key="2">
    <source>
        <dbReference type="EMBL" id="MBL6448284.1"/>
    </source>
</evidence>
<dbReference type="Proteomes" id="UP000614216">
    <property type="component" value="Unassembled WGS sequence"/>
</dbReference>
<dbReference type="EMBL" id="JAEUGD010000060">
    <property type="protein sequence ID" value="MBL6448284.1"/>
    <property type="molecule type" value="Genomic_DNA"/>
</dbReference>
<proteinExistence type="predicted"/>
<evidence type="ECO:0000313" key="3">
    <source>
        <dbReference type="Proteomes" id="UP000614216"/>
    </source>
</evidence>
<feature type="signal peptide" evidence="1">
    <location>
        <begin position="1"/>
        <end position="20"/>
    </location>
</feature>
<keyword evidence="3" id="KW-1185">Reference proteome</keyword>
<name>A0A937FY46_9BACT</name>
<dbReference type="RefSeq" id="WP_202857825.1">
    <property type="nucleotide sequence ID" value="NZ_JAEUGD010000060.1"/>
</dbReference>
<keyword evidence="1" id="KW-0732">Signal</keyword>
<feature type="chain" id="PRO_5037139957" evidence="1">
    <location>
        <begin position="21"/>
        <end position="51"/>
    </location>
</feature>
<dbReference type="PROSITE" id="PS51257">
    <property type="entry name" value="PROKAR_LIPOPROTEIN"/>
    <property type="match status" value="1"/>
</dbReference>
<accession>A0A937FY46</accession>
<evidence type="ECO:0000256" key="1">
    <source>
        <dbReference type="SAM" id="SignalP"/>
    </source>
</evidence>
<gene>
    <name evidence="2" type="ORF">JMN32_18360</name>
</gene>
<organism evidence="2 3">
    <name type="scientific">Fulvivirga marina</name>
    <dbReference type="NCBI Taxonomy" id="2494733"/>
    <lineage>
        <taxon>Bacteria</taxon>
        <taxon>Pseudomonadati</taxon>
        <taxon>Bacteroidota</taxon>
        <taxon>Cytophagia</taxon>
        <taxon>Cytophagales</taxon>
        <taxon>Fulvivirgaceae</taxon>
        <taxon>Fulvivirga</taxon>
    </lineage>
</organism>
<comment type="caution">
    <text evidence="2">The sequence shown here is derived from an EMBL/GenBank/DDBJ whole genome shotgun (WGS) entry which is preliminary data.</text>
</comment>
<sequence length="51" mass="5490">MKIKKVVLIAMLGMFGLTFTACQEKEIVPETDNVLNTEGANEGHVQGPGDD</sequence>
<protein>
    <submittedName>
        <fullName evidence="2">Uncharacterized protein</fullName>
    </submittedName>
</protein>